<evidence type="ECO:0000259" key="14">
    <source>
        <dbReference type="SMART" id="SM00965"/>
    </source>
</evidence>
<evidence type="ECO:0000256" key="10">
    <source>
        <dbReference type="ARBA" id="ARBA00023237"/>
    </source>
</evidence>
<keyword evidence="3 11" id="KW-1134">Transmembrane beta strand</keyword>
<reference evidence="15 16" key="1">
    <citation type="submission" date="2019-01" db="EMBL/GenBank/DDBJ databases">
        <authorList>
            <person name="Chen W.-M."/>
        </authorList>
    </citation>
    <scope>NUCLEOTIDE SEQUENCE [LARGE SCALE GENOMIC DNA]</scope>
    <source>
        <strain evidence="15 16">CCP-7</strain>
    </source>
</reference>
<name>A0A437LVG1_9SPHN</name>
<dbReference type="Proteomes" id="UP000282971">
    <property type="component" value="Unassembled WGS sequence"/>
</dbReference>
<feature type="domain" description="Secretin/TonB short N-terminal" evidence="14">
    <location>
        <begin position="50"/>
        <end position="101"/>
    </location>
</feature>
<evidence type="ECO:0000256" key="7">
    <source>
        <dbReference type="ARBA" id="ARBA00023065"/>
    </source>
</evidence>
<sequence>MMKAAKAAAAALLLITAIPSAAWGSDRRDIEIAAGPLDIAIARLAQLTGVDIGTTDPAIPLARSPGAHGRFSARSALDRLLEGTGYRAVRIDATSFRIERAPVRARPKPRPVETPADPVAEPILVLASKRDAPLLRYPGSIAVIQPEAGDMLGAGERRDIHAISDGLPILQSTELGSGRNKLFIRGIADSSFVGPTRSTASVYLGEAQLGYNGADPNLNLYDIRRIEILEGPQGALYGAGSIGGIVRIVPNDPMLDRYAASVLASASATQSGANGHELAAMANLPLVDDRIALRIVGYQTIDGGFIDDRGRRLRNINRQRTRGGRAALRIAPGDGWTIDIGAVAQENRARDSQYTMRSMPALTRASTIAQPFEGDFSLGQIVVRKTWDSGLQLVSATAAVRHHSDDRFDATSRLRPNIPLAYDSHDRNEMITHETRLSRSVANGNSWLIGVGYIDDDDRIEREFGLPGQPLDITGVTNQSRDASIFGEATIALTPRLSITGGGRLTRTQTESDPTFIRRGTAFIRGRKTLRYSPMAAATYALAPRIALFARYGSGFRTGGLAVAPGVGRVANFTPDSIRVAEAGLRLARGGETGVSATAAFSYARWRQIQADLVDRRGFPYSTNIGNGRIRGFEAMADWVPMRGLTFGGAIFLNHSSLHDPILALTPQRGDELADTPRINGNARASYQWGDPAISQWYVRGTASYVGRSFVGFGSMLNIAQGDYATIGAGAGWQRGNLSLMLDLDNIANSHANRFSLGNPFGVADRNQQTPLRPRTVKLTVAKGF</sequence>
<dbReference type="Pfam" id="PF00593">
    <property type="entry name" value="TonB_dep_Rec_b-barrel"/>
    <property type="match status" value="1"/>
</dbReference>
<protein>
    <submittedName>
        <fullName evidence="15">TonB-dependent receptor</fullName>
    </submittedName>
</protein>
<dbReference type="Gene3D" id="3.55.50.30">
    <property type="match status" value="1"/>
</dbReference>
<feature type="chain" id="PRO_5019480491" evidence="13">
    <location>
        <begin position="22"/>
        <end position="785"/>
    </location>
</feature>
<evidence type="ECO:0000256" key="3">
    <source>
        <dbReference type="ARBA" id="ARBA00022452"/>
    </source>
</evidence>
<proteinExistence type="inferred from homology"/>
<comment type="subcellular location">
    <subcellularLocation>
        <location evidence="1 11">Cell outer membrane</location>
        <topology evidence="1 11">Multi-pass membrane protein</topology>
    </subcellularLocation>
</comment>
<dbReference type="AlphaFoldDB" id="A0A437LVG1"/>
<organism evidence="15 16">
    <name type="scientific">Sphingomonas crocodyli</name>
    <dbReference type="NCBI Taxonomy" id="1979270"/>
    <lineage>
        <taxon>Bacteria</taxon>
        <taxon>Pseudomonadati</taxon>
        <taxon>Pseudomonadota</taxon>
        <taxon>Alphaproteobacteria</taxon>
        <taxon>Sphingomonadales</taxon>
        <taxon>Sphingomonadaceae</taxon>
        <taxon>Sphingomonas</taxon>
    </lineage>
</organism>
<dbReference type="InterPro" id="IPR011662">
    <property type="entry name" value="Secretin/TonB_short_N"/>
</dbReference>
<evidence type="ECO:0000256" key="8">
    <source>
        <dbReference type="ARBA" id="ARBA00023077"/>
    </source>
</evidence>
<keyword evidence="5 11" id="KW-0812">Transmembrane</keyword>
<evidence type="ECO:0000256" key="2">
    <source>
        <dbReference type="ARBA" id="ARBA00022448"/>
    </source>
</evidence>
<evidence type="ECO:0000256" key="12">
    <source>
        <dbReference type="RuleBase" id="RU003357"/>
    </source>
</evidence>
<comment type="similarity">
    <text evidence="11 12">Belongs to the TonB-dependent receptor family.</text>
</comment>
<keyword evidence="2 11" id="KW-0813">Transport</keyword>
<dbReference type="InterPro" id="IPR012910">
    <property type="entry name" value="Plug_dom"/>
</dbReference>
<dbReference type="InterPro" id="IPR039426">
    <property type="entry name" value="TonB-dep_rcpt-like"/>
</dbReference>
<evidence type="ECO:0000256" key="9">
    <source>
        <dbReference type="ARBA" id="ARBA00023136"/>
    </source>
</evidence>
<comment type="caution">
    <text evidence="15">The sequence shown here is derived from an EMBL/GenBank/DDBJ whole genome shotgun (WGS) entry which is preliminary data.</text>
</comment>
<gene>
    <name evidence="15" type="ORF">EOD43_21670</name>
</gene>
<keyword evidence="6" id="KW-0408">Iron</keyword>
<dbReference type="InterPro" id="IPR000531">
    <property type="entry name" value="Beta-barrel_TonB"/>
</dbReference>
<evidence type="ECO:0000256" key="1">
    <source>
        <dbReference type="ARBA" id="ARBA00004571"/>
    </source>
</evidence>
<dbReference type="PROSITE" id="PS52016">
    <property type="entry name" value="TONB_DEPENDENT_REC_3"/>
    <property type="match status" value="1"/>
</dbReference>
<dbReference type="OrthoDB" id="9760333at2"/>
<dbReference type="Pfam" id="PF07715">
    <property type="entry name" value="Plug"/>
    <property type="match status" value="1"/>
</dbReference>
<keyword evidence="13" id="KW-0732">Signal</keyword>
<keyword evidence="9 11" id="KW-0472">Membrane</keyword>
<keyword evidence="16" id="KW-1185">Reference proteome</keyword>
<dbReference type="GO" id="GO:0006826">
    <property type="term" value="P:iron ion transport"/>
    <property type="evidence" value="ECO:0007669"/>
    <property type="project" value="UniProtKB-KW"/>
</dbReference>
<dbReference type="SUPFAM" id="SSF56935">
    <property type="entry name" value="Porins"/>
    <property type="match status" value="1"/>
</dbReference>
<keyword evidence="15" id="KW-0675">Receptor</keyword>
<evidence type="ECO:0000256" key="5">
    <source>
        <dbReference type="ARBA" id="ARBA00022692"/>
    </source>
</evidence>
<accession>A0A437LVG1</accession>
<dbReference type="Gene3D" id="2.40.170.20">
    <property type="entry name" value="TonB-dependent receptor, beta-barrel domain"/>
    <property type="match status" value="1"/>
</dbReference>
<evidence type="ECO:0000256" key="4">
    <source>
        <dbReference type="ARBA" id="ARBA00022496"/>
    </source>
</evidence>
<evidence type="ECO:0000256" key="13">
    <source>
        <dbReference type="SAM" id="SignalP"/>
    </source>
</evidence>
<dbReference type="InterPro" id="IPR036942">
    <property type="entry name" value="Beta-barrel_TonB_sf"/>
</dbReference>
<keyword evidence="4" id="KW-0410">Iron transport</keyword>
<dbReference type="EMBL" id="SACN01000005">
    <property type="protein sequence ID" value="RVT89379.1"/>
    <property type="molecule type" value="Genomic_DNA"/>
</dbReference>
<evidence type="ECO:0000256" key="6">
    <source>
        <dbReference type="ARBA" id="ARBA00023004"/>
    </source>
</evidence>
<keyword evidence="7" id="KW-0406">Ion transport</keyword>
<dbReference type="GO" id="GO:0009279">
    <property type="term" value="C:cell outer membrane"/>
    <property type="evidence" value="ECO:0007669"/>
    <property type="project" value="UniProtKB-SubCell"/>
</dbReference>
<keyword evidence="8 12" id="KW-0798">TonB box</keyword>
<evidence type="ECO:0000313" key="15">
    <source>
        <dbReference type="EMBL" id="RVT89379.1"/>
    </source>
</evidence>
<dbReference type="SMART" id="SM00965">
    <property type="entry name" value="STN"/>
    <property type="match status" value="1"/>
</dbReference>
<dbReference type="PANTHER" id="PTHR32552:SF81">
    <property type="entry name" value="TONB-DEPENDENT OUTER MEMBRANE RECEPTOR"/>
    <property type="match status" value="1"/>
</dbReference>
<dbReference type="PANTHER" id="PTHR32552">
    <property type="entry name" value="FERRICHROME IRON RECEPTOR-RELATED"/>
    <property type="match status" value="1"/>
</dbReference>
<keyword evidence="10 11" id="KW-0998">Cell outer membrane</keyword>
<evidence type="ECO:0000256" key="11">
    <source>
        <dbReference type="PROSITE-ProRule" id="PRU01360"/>
    </source>
</evidence>
<evidence type="ECO:0000313" key="16">
    <source>
        <dbReference type="Proteomes" id="UP000282971"/>
    </source>
</evidence>
<feature type="signal peptide" evidence="13">
    <location>
        <begin position="1"/>
        <end position="21"/>
    </location>
</feature>